<dbReference type="GO" id="GO:0031369">
    <property type="term" value="F:translation initiation factor binding"/>
    <property type="evidence" value="ECO:0007669"/>
    <property type="project" value="EnsemblFungi"/>
</dbReference>
<feature type="compositionally biased region" description="Acidic residues" evidence="13">
    <location>
        <begin position="350"/>
        <end position="367"/>
    </location>
</feature>
<dbReference type="Pfam" id="PF00009">
    <property type="entry name" value="GTP_EFTU"/>
    <property type="match status" value="1"/>
</dbReference>
<evidence type="ECO:0000256" key="1">
    <source>
        <dbReference type="ARBA" id="ARBA00004496"/>
    </source>
</evidence>
<dbReference type="InterPro" id="IPR015760">
    <property type="entry name" value="TIF_IF2"/>
</dbReference>
<dbReference type="Pfam" id="PF11987">
    <property type="entry name" value="IF-2"/>
    <property type="match status" value="1"/>
</dbReference>
<evidence type="ECO:0000256" key="13">
    <source>
        <dbReference type="SAM" id="MobiDB-lite"/>
    </source>
</evidence>
<feature type="compositionally biased region" description="Low complexity" evidence="13">
    <location>
        <begin position="96"/>
        <end position="108"/>
    </location>
</feature>
<dbReference type="EC" id="3.6.5.3" evidence="3"/>
<evidence type="ECO:0000313" key="16">
    <source>
        <dbReference type="Proteomes" id="UP000095023"/>
    </source>
</evidence>
<organism evidence="15 16">
    <name type="scientific">Tortispora caseinolytica NRRL Y-17796</name>
    <dbReference type="NCBI Taxonomy" id="767744"/>
    <lineage>
        <taxon>Eukaryota</taxon>
        <taxon>Fungi</taxon>
        <taxon>Dikarya</taxon>
        <taxon>Ascomycota</taxon>
        <taxon>Saccharomycotina</taxon>
        <taxon>Trigonopsidomycetes</taxon>
        <taxon>Trigonopsidales</taxon>
        <taxon>Trigonopsidaceae</taxon>
        <taxon>Tortispora</taxon>
    </lineage>
</organism>
<evidence type="ECO:0000256" key="8">
    <source>
        <dbReference type="ARBA" id="ARBA00022741"/>
    </source>
</evidence>
<dbReference type="GO" id="GO:0005739">
    <property type="term" value="C:mitochondrion"/>
    <property type="evidence" value="ECO:0007669"/>
    <property type="project" value="TreeGrafter"/>
</dbReference>
<dbReference type="InterPro" id="IPR036925">
    <property type="entry name" value="TIF_IF2_dom3_sf"/>
</dbReference>
<feature type="region of interest" description="Disordered" evidence="13">
    <location>
        <begin position="1"/>
        <end position="430"/>
    </location>
</feature>
<dbReference type="FunFam" id="3.40.50.10050:FF:000002">
    <property type="entry name" value="Eukaryotic translation initiation factor 5B"/>
    <property type="match status" value="1"/>
</dbReference>
<evidence type="ECO:0000256" key="10">
    <source>
        <dbReference type="ARBA" id="ARBA00022917"/>
    </source>
</evidence>
<evidence type="ECO:0000256" key="2">
    <source>
        <dbReference type="ARBA" id="ARBA00007733"/>
    </source>
</evidence>
<evidence type="ECO:0000313" key="15">
    <source>
        <dbReference type="EMBL" id="ODV92787.1"/>
    </source>
</evidence>
<comment type="subcellular location">
    <subcellularLocation>
        <location evidence="1">Cytoplasm</location>
    </subcellularLocation>
</comment>
<dbReference type="GO" id="GO:0022627">
    <property type="term" value="C:cytosolic small ribosomal subunit"/>
    <property type="evidence" value="ECO:0007669"/>
    <property type="project" value="EnsemblFungi"/>
</dbReference>
<dbReference type="GO" id="GO:0003743">
    <property type="term" value="F:translation initiation factor activity"/>
    <property type="evidence" value="ECO:0007669"/>
    <property type="project" value="UniProtKB-KW"/>
</dbReference>
<evidence type="ECO:0000256" key="9">
    <source>
        <dbReference type="ARBA" id="ARBA00022801"/>
    </source>
</evidence>
<dbReference type="Pfam" id="PF14578">
    <property type="entry name" value="GTP_EFTU_D4"/>
    <property type="match status" value="1"/>
</dbReference>
<dbReference type="GO" id="GO:0003924">
    <property type="term" value="F:GTPase activity"/>
    <property type="evidence" value="ECO:0007669"/>
    <property type="project" value="EnsemblFungi"/>
</dbReference>
<dbReference type="GO" id="GO:0046872">
    <property type="term" value="F:metal ion binding"/>
    <property type="evidence" value="ECO:0007669"/>
    <property type="project" value="UniProtKB-KW"/>
</dbReference>
<keyword evidence="11" id="KW-0342">GTP-binding</keyword>
<evidence type="ECO:0000256" key="12">
    <source>
        <dbReference type="ARBA" id="ARBA00032478"/>
    </source>
</evidence>
<evidence type="ECO:0000256" key="5">
    <source>
        <dbReference type="ARBA" id="ARBA00022490"/>
    </source>
</evidence>
<feature type="compositionally biased region" description="Acidic residues" evidence="13">
    <location>
        <begin position="109"/>
        <end position="130"/>
    </location>
</feature>
<keyword evidence="16" id="KW-1185">Reference proteome</keyword>
<keyword evidence="10" id="KW-0648">Protein biosynthesis</keyword>
<feature type="compositionally biased region" description="Acidic residues" evidence="13">
    <location>
        <begin position="319"/>
        <end position="343"/>
    </location>
</feature>
<dbReference type="GO" id="GO:0043022">
    <property type="term" value="F:ribosome binding"/>
    <property type="evidence" value="ECO:0007669"/>
    <property type="project" value="EnsemblFungi"/>
</dbReference>
<accession>A0A1E4TM30</accession>
<dbReference type="OrthoDB" id="4928at2759"/>
<dbReference type="GO" id="GO:0005525">
    <property type="term" value="F:GTP binding"/>
    <property type="evidence" value="ECO:0007669"/>
    <property type="project" value="UniProtKB-KW"/>
</dbReference>
<keyword evidence="7" id="KW-0479">Metal-binding</keyword>
<sequence>MGKKDKKSKNADYWDDEFAEDMPEPVEFGAVAEPVADVVTETEVETEVEPAKPTPAKEPETPAVPVLKSKKEKERERKEREKQKKKEEAAKRKAAAEAAAATAASIEASEPEPTPEPEPEPVDQVTEELEQTSIQEEDQPKKTKAKKKHAGAVAALKKQMEAKRKAEEEQARLEEEQRRREEEERLRLEEEERQAQLAREAKKEKERLKKEELRAQGKLLTKKEKEAAAARERKLQALLASGVQISGLNEGEKKVKPVYGKKKKPSVKPAAAEPAAEPAAAAVAAVPAPSEVKSSKKVAAPPELVAAKEEPKSNGAAPADDDDIADSWEAALDDEETKDEEDVGASWEEMANDEPEESWEAMADEETTESKTEPKEESKEEPIVDTKTAPKPVPKAEPKTEKKTINNTEDAVSKIPEAEEELETSAEKPGEDLRSPICCILGHVDTGKTKVLDKIRQTNVQEGEAGGITQQIGATYFPVDAIKQKTAVMKIKDFEYKIPGLLIIDTPGHESFTNLRSRGSSLCNIAILVIDIMHGLEQQTIESINLLKARKTPFIVALNKIDRLYGWKPIPNNAVRNSLNRQSKSVQREFQDRMENIKVQLAEQELNSEVYYLNKKKGSYVSLVPTSAVTGEGIPDLLQLLVELTQTRMASRLMYLSKLECTVLEVKVIEGLGTTIDVVLSNGILHEGDRIVVCGMNGGIATNVRALLTPQPLRELRIKSEYVHHKQVKAALGVKIAANDLDKAIAGSRLLVVGPDDNEEEVLREVEKDFQDLKKTVSSSGKGVWVQASTLGSLEALLDFLRSMKIPVMDFSIGPVFKKDVMMAATMLERAPQFAVMLCFDVKVDKEAEAYAREQGVKLFKADIIYHLFDKFKAYQEELLDQKRKENASKLVYPCILKTLQIINKRNPMIIGVDLVEGTLRVGTPLAIVKNDNEGHRQVLRLGRVVSMEVNHKAVETVKKGQSGAGVAVRLDADSGAPTWGRHIDESDPIYSAITQESVNLLKDKAFRDTVTKADWELMKRLSKEVGKF</sequence>
<feature type="compositionally biased region" description="Low complexity" evidence="13">
    <location>
        <begin position="267"/>
        <end position="292"/>
    </location>
</feature>
<feature type="compositionally biased region" description="Basic and acidic residues" evidence="13">
    <location>
        <begin position="368"/>
        <end position="384"/>
    </location>
</feature>
<dbReference type="GO" id="GO:0033290">
    <property type="term" value="C:eukaryotic 48S preinitiation complex"/>
    <property type="evidence" value="ECO:0007669"/>
    <property type="project" value="EnsemblFungi"/>
</dbReference>
<dbReference type="SUPFAM" id="SSF52540">
    <property type="entry name" value="P-loop containing nucleoside triphosphate hydrolases"/>
    <property type="match status" value="1"/>
</dbReference>
<dbReference type="PANTHER" id="PTHR43381:SF4">
    <property type="entry name" value="EUKARYOTIC TRANSLATION INITIATION FACTOR 5B"/>
    <property type="match status" value="1"/>
</dbReference>
<keyword evidence="6" id="KW-0396">Initiation factor</keyword>
<dbReference type="CDD" id="cd01887">
    <property type="entry name" value="IF2_eIF5B"/>
    <property type="match status" value="1"/>
</dbReference>
<dbReference type="InterPro" id="IPR023115">
    <property type="entry name" value="TIF_IF2_dom3"/>
</dbReference>
<dbReference type="GO" id="GO:0070181">
    <property type="term" value="F:small ribosomal subunit rRNA binding"/>
    <property type="evidence" value="ECO:0007669"/>
    <property type="project" value="EnsemblFungi"/>
</dbReference>
<dbReference type="Gene3D" id="3.40.50.10050">
    <property type="entry name" value="Translation initiation factor IF- 2, domain 3"/>
    <property type="match status" value="1"/>
</dbReference>
<dbReference type="PANTHER" id="PTHR43381">
    <property type="entry name" value="TRANSLATION INITIATION FACTOR IF-2-RELATED"/>
    <property type="match status" value="1"/>
</dbReference>
<dbReference type="NCBIfam" id="NF003078">
    <property type="entry name" value="PRK04004.1"/>
    <property type="match status" value="1"/>
</dbReference>
<dbReference type="GO" id="GO:0042256">
    <property type="term" value="P:cytosolic ribosome assembly"/>
    <property type="evidence" value="ECO:0007669"/>
    <property type="project" value="EnsemblFungi"/>
</dbReference>
<evidence type="ECO:0000256" key="7">
    <source>
        <dbReference type="ARBA" id="ARBA00022723"/>
    </source>
</evidence>
<evidence type="ECO:0000259" key="14">
    <source>
        <dbReference type="PROSITE" id="PS51722"/>
    </source>
</evidence>
<feature type="compositionally biased region" description="Basic and acidic residues" evidence="13">
    <location>
        <begin position="69"/>
        <end position="95"/>
    </location>
</feature>
<evidence type="ECO:0000256" key="6">
    <source>
        <dbReference type="ARBA" id="ARBA00022540"/>
    </source>
</evidence>
<protein>
    <recommendedName>
        <fullName evidence="4">Eukaryotic translation initiation factor 5B</fullName>
        <ecNumber evidence="3">3.6.5.3</ecNumber>
    </recommendedName>
    <alternativeName>
        <fullName evidence="12">Translation initiation factor IF-2</fullName>
    </alternativeName>
</protein>
<dbReference type="InterPro" id="IPR000795">
    <property type="entry name" value="T_Tr_GTP-bd_dom"/>
</dbReference>
<feature type="compositionally biased region" description="Low complexity" evidence="13">
    <location>
        <begin position="30"/>
        <end position="39"/>
    </location>
</feature>
<keyword evidence="9" id="KW-0378">Hydrolase</keyword>
<dbReference type="InterPro" id="IPR005225">
    <property type="entry name" value="Small_GTP-bd"/>
</dbReference>
<keyword evidence="8" id="KW-0547">Nucleotide-binding</keyword>
<dbReference type="InterPro" id="IPR027417">
    <property type="entry name" value="P-loop_NTPase"/>
</dbReference>
<dbReference type="AlphaFoldDB" id="A0A1E4TM30"/>
<dbReference type="GO" id="GO:0001732">
    <property type="term" value="P:formation of cytoplasmic translation initiation complex"/>
    <property type="evidence" value="ECO:0007669"/>
    <property type="project" value="EnsemblFungi"/>
</dbReference>
<dbReference type="Gene3D" id="3.40.50.300">
    <property type="entry name" value="P-loop containing nucleotide triphosphate hydrolases"/>
    <property type="match status" value="1"/>
</dbReference>
<dbReference type="Gene3D" id="2.40.30.10">
    <property type="entry name" value="Translation factors"/>
    <property type="match status" value="2"/>
</dbReference>
<feature type="compositionally biased region" description="Basic and acidic residues" evidence="13">
    <location>
        <begin position="158"/>
        <end position="235"/>
    </location>
</feature>
<dbReference type="SUPFAM" id="SSF52156">
    <property type="entry name" value="Initiation factor IF2/eIF5b, domain 3"/>
    <property type="match status" value="1"/>
</dbReference>
<dbReference type="SUPFAM" id="SSF50447">
    <property type="entry name" value="Translation proteins"/>
    <property type="match status" value="1"/>
</dbReference>
<name>A0A1E4TM30_9ASCO</name>
<dbReference type="GO" id="GO:0000462">
    <property type="term" value="P:maturation of SSU-rRNA from tricistronic rRNA transcript (SSU-rRNA, 5.8S rRNA, LSU-rRNA)"/>
    <property type="evidence" value="ECO:0007669"/>
    <property type="project" value="EnsemblFungi"/>
</dbReference>
<dbReference type="CDD" id="cd03703">
    <property type="entry name" value="aeIF5B_II"/>
    <property type="match status" value="1"/>
</dbReference>
<dbReference type="InterPro" id="IPR029459">
    <property type="entry name" value="EFTU-type"/>
</dbReference>
<dbReference type="EMBL" id="KV453841">
    <property type="protein sequence ID" value="ODV92787.1"/>
    <property type="molecule type" value="Genomic_DNA"/>
</dbReference>
<dbReference type="FunFam" id="2.40.30.10:FF:000013">
    <property type="entry name" value="eukaryotic translation initiation factor 5B"/>
    <property type="match status" value="1"/>
</dbReference>
<dbReference type="GO" id="GO:0006446">
    <property type="term" value="P:regulation of translational initiation"/>
    <property type="evidence" value="ECO:0007669"/>
    <property type="project" value="EnsemblFungi"/>
</dbReference>
<feature type="compositionally biased region" description="Basic and acidic residues" evidence="13">
    <location>
        <begin position="394"/>
        <end position="404"/>
    </location>
</feature>
<dbReference type="Proteomes" id="UP000095023">
    <property type="component" value="Unassembled WGS sequence"/>
</dbReference>
<feature type="compositionally biased region" description="Acidic residues" evidence="13">
    <location>
        <begin position="13"/>
        <end position="24"/>
    </location>
</feature>
<keyword evidence="5" id="KW-0963">Cytoplasm</keyword>
<dbReference type="NCBIfam" id="TIGR00231">
    <property type="entry name" value="small_GTP"/>
    <property type="match status" value="1"/>
</dbReference>
<dbReference type="FunFam" id="3.40.50.300:FF:000112">
    <property type="entry name" value="Eukaryotic translation initiation factor 5B"/>
    <property type="match status" value="1"/>
</dbReference>
<reference evidence="16" key="1">
    <citation type="submission" date="2016-02" db="EMBL/GenBank/DDBJ databases">
        <title>Comparative genomics of biotechnologically important yeasts.</title>
        <authorList>
            <consortium name="DOE Joint Genome Institute"/>
            <person name="Riley R."/>
            <person name="Haridas S."/>
            <person name="Wolfe K.H."/>
            <person name="Lopes M.R."/>
            <person name="Hittinger C.T."/>
            <person name="Goker M."/>
            <person name="Salamov A."/>
            <person name="Wisecaver J."/>
            <person name="Long T.M."/>
            <person name="Aerts A.L."/>
            <person name="Barry K."/>
            <person name="Choi C."/>
            <person name="Clum A."/>
            <person name="Coughlan A.Y."/>
            <person name="Deshpande S."/>
            <person name="Douglass A.P."/>
            <person name="Hanson S.J."/>
            <person name="Klenk H.-P."/>
            <person name="Labutti K."/>
            <person name="Lapidus A."/>
            <person name="Lindquist E."/>
            <person name="Lipzen A."/>
            <person name="Meier-Kolthoff J.P."/>
            <person name="Ohm R.A."/>
            <person name="Otillar R.P."/>
            <person name="Pangilinan J."/>
            <person name="Peng Y."/>
            <person name="Rokas A."/>
            <person name="Rosa C.A."/>
            <person name="Scheuner C."/>
            <person name="Sibirny A.A."/>
            <person name="Slot J.C."/>
            <person name="Stielow J.B."/>
            <person name="Sun H."/>
            <person name="Kurtzman C.P."/>
            <person name="Blackwell M."/>
            <person name="Jeffries T.W."/>
            <person name="Grigoriev I.V."/>
        </authorList>
    </citation>
    <scope>NUCLEOTIDE SEQUENCE [LARGE SCALE GENOMIC DNA]</scope>
    <source>
        <strain evidence="16">NRRL Y-17796</strain>
    </source>
</reference>
<evidence type="ECO:0000256" key="4">
    <source>
        <dbReference type="ARBA" id="ARBA00013824"/>
    </source>
</evidence>
<dbReference type="PRINTS" id="PR00315">
    <property type="entry name" value="ELONGATNFCT"/>
</dbReference>
<feature type="domain" description="Tr-type G" evidence="14">
    <location>
        <begin position="433"/>
        <end position="650"/>
    </location>
</feature>
<evidence type="ECO:0000256" key="11">
    <source>
        <dbReference type="ARBA" id="ARBA00023134"/>
    </source>
</evidence>
<dbReference type="InterPro" id="IPR009000">
    <property type="entry name" value="Transl_B-barrel_sf"/>
</dbReference>
<proteinExistence type="inferred from homology"/>
<dbReference type="PROSITE" id="PS51722">
    <property type="entry name" value="G_TR_2"/>
    <property type="match status" value="1"/>
</dbReference>
<gene>
    <name evidence="15" type="ORF">CANCADRAFT_93335</name>
</gene>
<evidence type="ECO:0000256" key="3">
    <source>
        <dbReference type="ARBA" id="ARBA00011986"/>
    </source>
</evidence>
<comment type="similarity">
    <text evidence="2">Belongs to the TRAFAC class translation factor GTPase superfamily. Classic translation factor GTPase family. IF-2 subfamily.</text>
</comment>